<feature type="compositionally biased region" description="Basic residues" evidence="1">
    <location>
        <begin position="96"/>
        <end position="123"/>
    </location>
</feature>
<evidence type="ECO:0000313" key="2">
    <source>
        <dbReference type="EMBL" id="QHS82622.1"/>
    </source>
</evidence>
<dbReference type="EMBL" id="MN740804">
    <property type="protein sequence ID" value="QHS82622.1"/>
    <property type="molecule type" value="Genomic_DNA"/>
</dbReference>
<sequence>MSGIGNKLPAIGAAYDEFNRLRDIYNREHDINSKNNRWKKNNENFKKLRRSQVILSNLIRDLSPEEKQSIIEQTGDPRYFDDIYGYMETLSQYGGKRTKTRSKYTTRSKKRHVKSRKHRKHRK</sequence>
<dbReference type="AlphaFoldDB" id="A0A6C0AS95"/>
<evidence type="ECO:0000256" key="1">
    <source>
        <dbReference type="SAM" id="MobiDB-lite"/>
    </source>
</evidence>
<accession>A0A6C0AS95</accession>
<reference evidence="2" key="1">
    <citation type="journal article" date="2020" name="Nature">
        <title>Giant virus diversity and host interactions through global metagenomics.</title>
        <authorList>
            <person name="Schulz F."/>
            <person name="Roux S."/>
            <person name="Paez-Espino D."/>
            <person name="Jungbluth S."/>
            <person name="Walsh D.A."/>
            <person name="Denef V.J."/>
            <person name="McMahon K.D."/>
            <person name="Konstantinidis K.T."/>
            <person name="Eloe-Fadrosh E.A."/>
            <person name="Kyrpides N.C."/>
            <person name="Woyke T."/>
        </authorList>
    </citation>
    <scope>NUCLEOTIDE SEQUENCE</scope>
    <source>
        <strain evidence="2">GVMAG-S-1101171-111</strain>
    </source>
</reference>
<organism evidence="2">
    <name type="scientific">viral metagenome</name>
    <dbReference type="NCBI Taxonomy" id="1070528"/>
    <lineage>
        <taxon>unclassified sequences</taxon>
        <taxon>metagenomes</taxon>
        <taxon>organismal metagenomes</taxon>
    </lineage>
</organism>
<name>A0A6C0AS95_9ZZZZ</name>
<feature type="region of interest" description="Disordered" evidence="1">
    <location>
        <begin position="94"/>
        <end position="123"/>
    </location>
</feature>
<proteinExistence type="predicted"/>
<protein>
    <submittedName>
        <fullName evidence="2">Uncharacterized protein</fullName>
    </submittedName>
</protein>